<feature type="transmembrane region" description="Helical" evidence="7">
    <location>
        <begin position="185"/>
        <end position="206"/>
    </location>
</feature>
<dbReference type="Proteomes" id="UP000054324">
    <property type="component" value="Unassembled WGS sequence"/>
</dbReference>
<dbReference type="GO" id="GO:0022857">
    <property type="term" value="F:transmembrane transporter activity"/>
    <property type="evidence" value="ECO:0007669"/>
    <property type="project" value="UniProtKB-UniRule"/>
</dbReference>
<dbReference type="GeneID" id="20323213"/>
<reference evidence="8 9" key="1">
    <citation type="submission" date="2013-11" db="EMBL/GenBank/DDBJ databases">
        <title>Opisthorchis viverrini - life in the bile duct.</title>
        <authorList>
            <person name="Young N.D."/>
            <person name="Nagarajan N."/>
            <person name="Lin S.J."/>
            <person name="Korhonen P.K."/>
            <person name="Jex A.R."/>
            <person name="Hall R.S."/>
            <person name="Safavi-Hemami H."/>
            <person name="Kaewkong W."/>
            <person name="Bertrand D."/>
            <person name="Gao S."/>
            <person name="Seet Q."/>
            <person name="Wongkham S."/>
            <person name="Teh B.T."/>
            <person name="Wongkham C."/>
            <person name="Intapan P.M."/>
            <person name="Maleewong W."/>
            <person name="Yang X."/>
            <person name="Hu M."/>
            <person name="Wang Z."/>
            <person name="Hofmann A."/>
            <person name="Sternberg P.W."/>
            <person name="Tan P."/>
            <person name="Wang J."/>
            <person name="Gasser R.B."/>
        </authorList>
    </citation>
    <scope>NUCLEOTIDE SEQUENCE [LARGE SCALE GENOMIC DNA]</scope>
</reference>
<dbReference type="RefSeq" id="XP_009173262.1">
    <property type="nucleotide sequence ID" value="XM_009174998.1"/>
</dbReference>
<keyword evidence="4 7" id="KW-1133">Transmembrane helix</keyword>
<dbReference type="EMBL" id="KL596870">
    <property type="protein sequence ID" value="KER22993.1"/>
    <property type="molecule type" value="Genomic_DNA"/>
</dbReference>
<sequence length="676" mass="76735">MLSTSEFSIIFENYDCYGNICGMKNNVVPALEAVDMSSKKFLMHTNFMNPTYSVPICVHNCTPERIHSVDTIEKTYIDNDIALCDCRVPASLRGSRPRFGSTPLCVEPPLEPTEIIGGVCVPKRFKVDYQEDQHTGLPRSHDSVLLTLNEDIELRWPWLQLMLCPAFAFGISYIVMVLVMCTPTYSIPVLFVLAHFGLIGAFSLLVSRAIVHHSLNVRLGWWPGQLFHSLERFGQALFVLLICSCCIAWFLLLLITTKLWHPNSKWRMVNLNATQRLMSLVSKVLRDLPGLWLLVPLVQILFLVTFLPLRLMSLVSKVLRDLPGLWLLVPLVQILFLVTVLLLVGGNLLLMFTLAEPIKLETTSCISFRLFFWVQYGLIPAFVTYVIWMLRLLFAVFQTIPTVFVSAWYHSPAASAPCPLRSILGGIYQRICQQALGSLSLASLLSISMCLPFQILAILKVLLVSWPLDDSEVLENRKERCTGNMWWRIEHRLRQLESGVFTLIVEEQHSFSKSWTLLSRGFCDHLFSTGLVELVRWPQLLFSLAKLGCALLGTCFGLLYFPVKPPMVLGFPAIFLGMFILSYLVASTAISNTQHILSTILIAFAIEEDEIFARKILNEEVLVGFRHEIIKNLFSESAPHMSDTMNCTENFIAPTTEHNSFQRTRKANRKQRIIQV</sequence>
<dbReference type="InterPro" id="IPR007603">
    <property type="entry name" value="Choline_transptr-like"/>
</dbReference>
<feature type="transmembrane region" description="Helical" evidence="7">
    <location>
        <begin position="540"/>
        <end position="561"/>
    </location>
</feature>
<feature type="transmembrane region" description="Helical" evidence="7">
    <location>
        <begin position="439"/>
        <end position="463"/>
    </location>
</feature>
<keyword evidence="6" id="KW-0325">Glycoprotein</keyword>
<protein>
    <recommendedName>
        <fullName evidence="7">Choline transporter-like protein</fullName>
    </recommendedName>
</protein>
<evidence type="ECO:0000256" key="3">
    <source>
        <dbReference type="ARBA" id="ARBA00022692"/>
    </source>
</evidence>
<dbReference type="Pfam" id="PF04515">
    <property type="entry name" value="Choline_transpo"/>
    <property type="match status" value="1"/>
</dbReference>
<keyword evidence="3 7" id="KW-0812">Transmembrane</keyword>
<feature type="transmembrane region" description="Helical" evidence="7">
    <location>
        <begin position="291"/>
        <end position="312"/>
    </location>
</feature>
<feature type="transmembrane region" description="Helical" evidence="7">
    <location>
        <begin position="568"/>
        <end position="586"/>
    </location>
</feature>
<dbReference type="AlphaFoldDB" id="A0A074Z7B4"/>
<comment type="similarity">
    <text evidence="2 7">Belongs to the CTL (choline transporter-like) family.</text>
</comment>
<feature type="transmembrane region" description="Helical" evidence="7">
    <location>
        <begin position="324"/>
        <end position="350"/>
    </location>
</feature>
<dbReference type="CTD" id="20323213"/>
<dbReference type="PANTHER" id="PTHR12385:SF14">
    <property type="entry name" value="CHOLINE TRANSPORTER-LIKE 2"/>
    <property type="match status" value="1"/>
</dbReference>
<dbReference type="PANTHER" id="PTHR12385">
    <property type="entry name" value="CHOLINE TRANSPORTER-LIKE (SLC FAMILY 44)"/>
    <property type="match status" value="1"/>
</dbReference>
<gene>
    <name evidence="8" type="ORF">T265_09034</name>
</gene>
<evidence type="ECO:0000313" key="8">
    <source>
        <dbReference type="EMBL" id="KER22993.1"/>
    </source>
</evidence>
<organism evidence="8 9">
    <name type="scientific">Opisthorchis viverrini</name>
    <name type="common">Southeast Asian liver fluke</name>
    <dbReference type="NCBI Taxonomy" id="6198"/>
    <lineage>
        <taxon>Eukaryota</taxon>
        <taxon>Metazoa</taxon>
        <taxon>Spiralia</taxon>
        <taxon>Lophotrochozoa</taxon>
        <taxon>Platyhelminthes</taxon>
        <taxon>Trematoda</taxon>
        <taxon>Digenea</taxon>
        <taxon>Opisthorchiida</taxon>
        <taxon>Opisthorchiata</taxon>
        <taxon>Opisthorchiidae</taxon>
        <taxon>Opisthorchis</taxon>
    </lineage>
</organism>
<proteinExistence type="inferred from homology"/>
<feature type="transmembrane region" description="Helical" evidence="7">
    <location>
        <begin position="236"/>
        <end position="260"/>
    </location>
</feature>
<accession>A0A074Z7B4</accession>
<keyword evidence="5 7" id="KW-0472">Membrane</keyword>
<comment type="function">
    <text evidence="7">Choline transporter.</text>
</comment>
<evidence type="ECO:0000313" key="9">
    <source>
        <dbReference type="Proteomes" id="UP000054324"/>
    </source>
</evidence>
<dbReference type="OrthoDB" id="420519at2759"/>
<feature type="transmembrane region" description="Helical" evidence="7">
    <location>
        <begin position="370"/>
        <end position="390"/>
    </location>
</feature>
<dbReference type="KEGG" id="ovi:T265_09034"/>
<evidence type="ECO:0000256" key="5">
    <source>
        <dbReference type="ARBA" id="ARBA00023136"/>
    </source>
</evidence>
<name>A0A074Z7B4_OPIVI</name>
<evidence type="ECO:0000256" key="4">
    <source>
        <dbReference type="ARBA" id="ARBA00022989"/>
    </source>
</evidence>
<evidence type="ECO:0000256" key="1">
    <source>
        <dbReference type="ARBA" id="ARBA00004141"/>
    </source>
</evidence>
<evidence type="ECO:0000256" key="2">
    <source>
        <dbReference type="ARBA" id="ARBA00007168"/>
    </source>
</evidence>
<evidence type="ECO:0000256" key="6">
    <source>
        <dbReference type="ARBA" id="ARBA00023180"/>
    </source>
</evidence>
<keyword evidence="9" id="KW-1185">Reference proteome</keyword>
<feature type="transmembrane region" description="Helical" evidence="7">
    <location>
        <begin position="158"/>
        <end position="179"/>
    </location>
</feature>
<evidence type="ECO:0000256" key="7">
    <source>
        <dbReference type="RuleBase" id="RU368066"/>
    </source>
</evidence>
<dbReference type="GO" id="GO:0005886">
    <property type="term" value="C:plasma membrane"/>
    <property type="evidence" value="ECO:0007669"/>
    <property type="project" value="UniProtKB-SubCell"/>
</dbReference>
<comment type="subcellular location">
    <subcellularLocation>
        <location evidence="7">Cell membrane</location>
        <topology evidence="7">Multi-pass membrane protein</topology>
    </subcellularLocation>
    <subcellularLocation>
        <location evidence="1">Membrane</location>
        <topology evidence="1">Multi-pass membrane protein</topology>
    </subcellularLocation>
</comment>